<accession>A0A5C3EIP1</accession>
<evidence type="ECO:0000313" key="3">
    <source>
        <dbReference type="Proteomes" id="UP000324022"/>
    </source>
</evidence>
<proteinExistence type="predicted"/>
<reference evidence="2 3" key="1">
    <citation type="submission" date="2018-03" db="EMBL/GenBank/DDBJ databases">
        <authorList>
            <person name="Guldener U."/>
        </authorList>
    </citation>
    <scope>NUCLEOTIDE SEQUENCE [LARGE SCALE GENOMIC DNA]</scope>
    <source>
        <strain evidence="2 3">NBRC100155</strain>
    </source>
</reference>
<feature type="region of interest" description="Disordered" evidence="1">
    <location>
        <begin position="1"/>
        <end position="26"/>
    </location>
</feature>
<evidence type="ECO:0000313" key="2">
    <source>
        <dbReference type="EMBL" id="SPO30292.1"/>
    </source>
</evidence>
<organism evidence="2 3">
    <name type="scientific">Ustilago trichophora</name>
    <dbReference type="NCBI Taxonomy" id="86804"/>
    <lineage>
        <taxon>Eukaryota</taxon>
        <taxon>Fungi</taxon>
        <taxon>Dikarya</taxon>
        <taxon>Basidiomycota</taxon>
        <taxon>Ustilaginomycotina</taxon>
        <taxon>Ustilaginomycetes</taxon>
        <taxon>Ustilaginales</taxon>
        <taxon>Ustilaginaceae</taxon>
        <taxon>Ustilago</taxon>
    </lineage>
</organism>
<gene>
    <name evidence="2" type="ORF">UTRI_05756</name>
</gene>
<protein>
    <submittedName>
        <fullName evidence="2">Uncharacterized protein</fullName>
    </submittedName>
</protein>
<keyword evidence="3" id="KW-1185">Reference proteome</keyword>
<dbReference type="EMBL" id="OOIN01000032">
    <property type="protein sequence ID" value="SPO30292.1"/>
    <property type="molecule type" value="Genomic_DNA"/>
</dbReference>
<sequence length="129" mass="14031">MSAKTVGAADVRSTDTKAVPSSVHGNRIAHHRGNVTTLSWRQREARPHHHQSLRSHNLGYLQAQVKLQLQAQARLVVKPKANLAHAQDKLEQFPLSLCQSSAEGNDLLLSGPILDCWGDTSPTDGAKSL</sequence>
<name>A0A5C3EIP1_9BASI</name>
<dbReference type="AlphaFoldDB" id="A0A5C3EIP1"/>
<evidence type="ECO:0000256" key="1">
    <source>
        <dbReference type="SAM" id="MobiDB-lite"/>
    </source>
</evidence>
<dbReference type="Proteomes" id="UP000324022">
    <property type="component" value="Unassembled WGS sequence"/>
</dbReference>